<evidence type="ECO:0000313" key="3">
    <source>
        <dbReference type="EMBL" id="VYS51471.1"/>
    </source>
</evidence>
<evidence type="ECO:0000313" key="4">
    <source>
        <dbReference type="Proteomes" id="UP000426265"/>
    </source>
</evidence>
<dbReference type="AlphaFoldDB" id="A0A654F146"/>
<keyword evidence="2" id="KW-1133">Transmembrane helix</keyword>
<organism evidence="3 4">
    <name type="scientific">Arabidopsis thaliana</name>
    <name type="common">Mouse-ear cress</name>
    <dbReference type="NCBI Taxonomy" id="3702"/>
    <lineage>
        <taxon>Eukaryota</taxon>
        <taxon>Viridiplantae</taxon>
        <taxon>Streptophyta</taxon>
        <taxon>Embryophyta</taxon>
        <taxon>Tracheophyta</taxon>
        <taxon>Spermatophyta</taxon>
        <taxon>Magnoliopsida</taxon>
        <taxon>eudicotyledons</taxon>
        <taxon>Gunneridae</taxon>
        <taxon>Pentapetalae</taxon>
        <taxon>rosids</taxon>
        <taxon>malvids</taxon>
        <taxon>Brassicales</taxon>
        <taxon>Brassicaceae</taxon>
        <taxon>Camelineae</taxon>
        <taxon>Arabidopsis</taxon>
    </lineage>
</organism>
<evidence type="ECO:0008006" key="5">
    <source>
        <dbReference type="Google" id="ProtNLM"/>
    </source>
</evidence>
<dbReference type="Proteomes" id="UP000426265">
    <property type="component" value="Unassembled WGS sequence"/>
</dbReference>
<gene>
    <name evidence="3" type="ORF">AN1_LOCUS6939</name>
</gene>
<evidence type="ECO:0000256" key="2">
    <source>
        <dbReference type="SAM" id="Phobius"/>
    </source>
</evidence>
<feature type="compositionally biased region" description="Basic residues" evidence="1">
    <location>
        <begin position="195"/>
        <end position="207"/>
    </location>
</feature>
<feature type="compositionally biased region" description="Basic residues" evidence="1">
    <location>
        <begin position="156"/>
        <end position="182"/>
    </location>
</feature>
<dbReference type="EMBL" id="CACRSJ010000104">
    <property type="protein sequence ID" value="VYS51471.1"/>
    <property type="molecule type" value="Genomic_DNA"/>
</dbReference>
<dbReference type="PANTHER" id="PTHR35278:SF4">
    <property type="entry name" value="TRANSMEMBRANE PROTEIN"/>
    <property type="match status" value="1"/>
</dbReference>
<feature type="region of interest" description="Disordered" evidence="1">
    <location>
        <begin position="134"/>
        <end position="207"/>
    </location>
</feature>
<feature type="transmembrane region" description="Helical" evidence="2">
    <location>
        <begin position="57"/>
        <end position="79"/>
    </location>
</feature>
<proteinExistence type="predicted"/>
<dbReference type="PANTHER" id="PTHR35278">
    <property type="entry name" value="TRANSMEMBRANE PROTEIN-RELATED"/>
    <property type="match status" value="1"/>
</dbReference>
<accession>A0A654F146</accession>
<protein>
    <recommendedName>
        <fullName evidence="5">Transmembrane protein</fullName>
    </recommendedName>
</protein>
<evidence type="ECO:0000256" key="1">
    <source>
        <dbReference type="SAM" id="MobiDB-lite"/>
    </source>
</evidence>
<keyword evidence="2" id="KW-0812">Transmembrane</keyword>
<reference evidence="3 4" key="1">
    <citation type="submission" date="2019-11" db="EMBL/GenBank/DDBJ databases">
        <authorList>
            <person name="Jiao W.-B."/>
            <person name="Schneeberger K."/>
        </authorList>
    </citation>
    <scope>NUCLEOTIDE SEQUENCE [LARGE SCALE GENOMIC DNA]</scope>
    <source>
        <strain evidence="4">cv. An-1</strain>
    </source>
</reference>
<sequence length="228" mass="25862">MGNAIGKASNDIGGFIGNIFTAPLKATLGRSCLDVCSGPWDLECFIEHFCLPDIAKLVLMSSLCFIILMFITLLFKLGICQCVVKSICKMSCAACAAYWFAIGEMISCLCHSLTNINRVNRRRKRLDDIEATTYDYPSDDESSSSDSPSRIDNIRPKQRRRRLGSKHSHHHHGSNRNNRRLIRLPSRQLSVRVGGKSRRVRRSTRKIKSRKIKTLKVKMSLEFLKECL</sequence>
<keyword evidence="2" id="KW-0472">Membrane</keyword>
<name>A0A654F146_ARATH</name>
<dbReference type="ExpressionAtlas" id="A0A654F146">
    <property type="expression patterns" value="baseline and differential"/>
</dbReference>